<proteinExistence type="predicted"/>
<evidence type="ECO:0000313" key="1">
    <source>
        <dbReference type="EMBL" id="JAE12636.1"/>
    </source>
</evidence>
<reference evidence="1" key="1">
    <citation type="submission" date="2014-09" db="EMBL/GenBank/DDBJ databases">
        <authorList>
            <person name="Magalhaes I.L.F."/>
            <person name="Oliveira U."/>
            <person name="Santos F.R."/>
            <person name="Vidigal T.H.D.A."/>
            <person name="Brescovit A.D."/>
            <person name="Santos A.J."/>
        </authorList>
    </citation>
    <scope>NUCLEOTIDE SEQUENCE</scope>
    <source>
        <tissue evidence="1">Shoot tissue taken approximately 20 cm above the soil surface</tissue>
    </source>
</reference>
<organism evidence="1">
    <name type="scientific">Arundo donax</name>
    <name type="common">Giant reed</name>
    <name type="synonym">Donax arundinaceus</name>
    <dbReference type="NCBI Taxonomy" id="35708"/>
    <lineage>
        <taxon>Eukaryota</taxon>
        <taxon>Viridiplantae</taxon>
        <taxon>Streptophyta</taxon>
        <taxon>Embryophyta</taxon>
        <taxon>Tracheophyta</taxon>
        <taxon>Spermatophyta</taxon>
        <taxon>Magnoliopsida</taxon>
        <taxon>Liliopsida</taxon>
        <taxon>Poales</taxon>
        <taxon>Poaceae</taxon>
        <taxon>PACMAD clade</taxon>
        <taxon>Arundinoideae</taxon>
        <taxon>Arundineae</taxon>
        <taxon>Arundo</taxon>
    </lineage>
</organism>
<accession>A0A0A9FQP9</accession>
<name>A0A0A9FQP9_ARUDO</name>
<dbReference type="EMBL" id="GBRH01185260">
    <property type="protein sequence ID" value="JAE12636.1"/>
    <property type="molecule type" value="Transcribed_RNA"/>
</dbReference>
<reference evidence="1" key="2">
    <citation type="journal article" date="2015" name="Data Brief">
        <title>Shoot transcriptome of the giant reed, Arundo donax.</title>
        <authorList>
            <person name="Barrero R.A."/>
            <person name="Guerrero F.D."/>
            <person name="Moolhuijzen P."/>
            <person name="Goolsby J.A."/>
            <person name="Tidwell J."/>
            <person name="Bellgard S.E."/>
            <person name="Bellgard M.I."/>
        </authorList>
    </citation>
    <scope>NUCLEOTIDE SEQUENCE</scope>
    <source>
        <tissue evidence="1">Shoot tissue taken approximately 20 cm above the soil surface</tissue>
    </source>
</reference>
<protein>
    <submittedName>
        <fullName evidence="1">Uncharacterized protein</fullName>
    </submittedName>
</protein>
<dbReference type="AlphaFoldDB" id="A0A0A9FQP9"/>
<sequence length="20" mass="2441">MVLLLLLELQESTRYRVHIN</sequence>